<dbReference type="Pfam" id="PF01475">
    <property type="entry name" value="FUR"/>
    <property type="match status" value="1"/>
</dbReference>
<dbReference type="CDD" id="cd07153">
    <property type="entry name" value="Fur_like"/>
    <property type="match status" value="1"/>
</dbReference>
<evidence type="ECO:0000256" key="1">
    <source>
        <dbReference type="ARBA" id="ARBA00004496"/>
    </source>
</evidence>
<evidence type="ECO:0000256" key="4">
    <source>
        <dbReference type="ARBA" id="ARBA00022490"/>
    </source>
</evidence>
<dbReference type="EMBL" id="CP058214">
    <property type="protein sequence ID" value="QPC45318.1"/>
    <property type="molecule type" value="Genomic_DNA"/>
</dbReference>
<keyword evidence="5 11" id="KW-0678">Repressor</keyword>
<comment type="similarity">
    <text evidence="2 11">Belongs to the Fur family.</text>
</comment>
<evidence type="ECO:0000256" key="2">
    <source>
        <dbReference type="ARBA" id="ARBA00007957"/>
    </source>
</evidence>
<keyword evidence="9 11" id="KW-0238">DNA-binding</keyword>
<dbReference type="GO" id="GO:0005737">
    <property type="term" value="C:cytoplasm"/>
    <property type="evidence" value="ECO:0007669"/>
    <property type="project" value="UniProtKB-SubCell"/>
</dbReference>
<dbReference type="NCBIfam" id="NF045678">
    <property type="entry name" value="TransRegIrrA"/>
    <property type="match status" value="1"/>
</dbReference>
<dbReference type="SUPFAM" id="SSF46785">
    <property type="entry name" value="Winged helix' DNA-binding domain"/>
    <property type="match status" value="1"/>
</dbReference>
<reference evidence="12 13" key="1">
    <citation type="submission" date="2020-06" db="EMBL/GenBank/DDBJ databases">
        <title>Genome sequence of 2 isolates from Red Sea Mangroves.</title>
        <authorList>
            <person name="Sefrji F."/>
            <person name="Michoud G."/>
            <person name="Merlino G."/>
            <person name="Daffonchio D."/>
        </authorList>
    </citation>
    <scope>NUCLEOTIDE SEQUENCE [LARGE SCALE GENOMIC DNA]</scope>
    <source>
        <strain evidence="12 13">R1DC25</strain>
    </source>
</reference>
<name>A0A7S8C8D3_9HYPH</name>
<gene>
    <name evidence="11" type="primary">fur</name>
    <name evidence="12" type="ORF">HW532_12530</name>
</gene>
<keyword evidence="8 11" id="KW-0805">Transcription regulation</keyword>
<comment type="subunit">
    <text evidence="11">Homodimer.</text>
</comment>
<dbReference type="Proteomes" id="UP000593594">
    <property type="component" value="Chromosome"/>
</dbReference>
<dbReference type="InterPro" id="IPR002481">
    <property type="entry name" value="FUR"/>
</dbReference>
<dbReference type="GO" id="GO:0045892">
    <property type="term" value="P:negative regulation of DNA-templated transcription"/>
    <property type="evidence" value="ECO:0007669"/>
    <property type="project" value="TreeGrafter"/>
</dbReference>
<keyword evidence="10 11" id="KW-0804">Transcription</keyword>
<organism evidence="12 13">
    <name type="scientific">Kaustia mangrovi</name>
    <dbReference type="NCBI Taxonomy" id="2593653"/>
    <lineage>
        <taxon>Bacteria</taxon>
        <taxon>Pseudomonadati</taxon>
        <taxon>Pseudomonadota</taxon>
        <taxon>Alphaproteobacteria</taxon>
        <taxon>Hyphomicrobiales</taxon>
        <taxon>Parvibaculaceae</taxon>
        <taxon>Kaustia</taxon>
    </lineage>
</organism>
<dbReference type="AlphaFoldDB" id="A0A7S8C8D3"/>
<accession>A0A7S8C8D3</accession>
<dbReference type="Gene3D" id="1.10.10.10">
    <property type="entry name" value="Winged helix-like DNA-binding domain superfamily/Winged helix DNA-binding domain"/>
    <property type="match status" value="1"/>
</dbReference>
<evidence type="ECO:0000256" key="8">
    <source>
        <dbReference type="ARBA" id="ARBA00023015"/>
    </source>
</evidence>
<evidence type="ECO:0000256" key="11">
    <source>
        <dbReference type="RuleBase" id="RU364037"/>
    </source>
</evidence>
<dbReference type="GO" id="GO:0008270">
    <property type="term" value="F:zinc ion binding"/>
    <property type="evidence" value="ECO:0007669"/>
    <property type="project" value="TreeGrafter"/>
</dbReference>
<evidence type="ECO:0000313" key="12">
    <source>
        <dbReference type="EMBL" id="QPC45318.1"/>
    </source>
</evidence>
<evidence type="ECO:0000256" key="9">
    <source>
        <dbReference type="ARBA" id="ARBA00023125"/>
    </source>
</evidence>
<evidence type="ECO:0000256" key="3">
    <source>
        <dbReference type="ARBA" id="ARBA00020910"/>
    </source>
</evidence>
<keyword evidence="4 11" id="KW-0963">Cytoplasm</keyword>
<evidence type="ECO:0000256" key="7">
    <source>
        <dbReference type="ARBA" id="ARBA00022833"/>
    </source>
</evidence>
<keyword evidence="6 11" id="KW-0479">Metal-binding</keyword>
<dbReference type="NCBIfam" id="NF045677">
    <property type="entry name" value="FeRespRegIrr"/>
    <property type="match status" value="1"/>
</dbReference>
<evidence type="ECO:0000256" key="5">
    <source>
        <dbReference type="ARBA" id="ARBA00022491"/>
    </source>
</evidence>
<evidence type="ECO:0000313" key="13">
    <source>
        <dbReference type="Proteomes" id="UP000593594"/>
    </source>
</evidence>
<dbReference type="PANTHER" id="PTHR33202">
    <property type="entry name" value="ZINC UPTAKE REGULATION PROTEIN"/>
    <property type="match status" value="1"/>
</dbReference>
<dbReference type="InterPro" id="IPR036390">
    <property type="entry name" value="WH_DNA-bd_sf"/>
</dbReference>
<dbReference type="GO" id="GO:1900376">
    <property type="term" value="P:regulation of secondary metabolite biosynthetic process"/>
    <property type="evidence" value="ECO:0007669"/>
    <property type="project" value="TreeGrafter"/>
</dbReference>
<comment type="subcellular location">
    <subcellularLocation>
        <location evidence="1 11">Cytoplasm</location>
    </subcellularLocation>
</comment>
<dbReference type="GO" id="GO:0000976">
    <property type="term" value="F:transcription cis-regulatory region binding"/>
    <property type="evidence" value="ECO:0007669"/>
    <property type="project" value="TreeGrafter"/>
</dbReference>
<keyword evidence="7 11" id="KW-0862">Zinc</keyword>
<dbReference type="PANTHER" id="PTHR33202:SF7">
    <property type="entry name" value="FERRIC UPTAKE REGULATION PROTEIN"/>
    <property type="match status" value="1"/>
</dbReference>
<keyword evidence="11" id="KW-0408">Iron</keyword>
<keyword evidence="13" id="KW-1185">Reference proteome</keyword>
<dbReference type="FunFam" id="1.10.10.10:FF:000007">
    <property type="entry name" value="Ferric uptake regulation protein"/>
    <property type="match status" value="1"/>
</dbReference>
<dbReference type="KEGG" id="kmn:HW532_12530"/>
<proteinExistence type="inferred from homology"/>
<dbReference type="InterPro" id="IPR036388">
    <property type="entry name" value="WH-like_DNA-bd_sf"/>
</dbReference>
<protein>
    <recommendedName>
        <fullName evidence="3 11">Ferric uptake regulation protein</fullName>
    </recommendedName>
</protein>
<sequence length="140" mass="15655">MEPVNGASKVKVIERLRSAGLRPTRQRVALADLLFREGDRHVTAEQLHEEAVRAHVPVSLATVYNTLNQFTRAGLLREVAIDGAKTYFDTNTSNHYHFFMEETGDLVDIESDALKVVGLPETPNGTRISRIDVIVRLSDQ</sequence>
<dbReference type="GO" id="GO:0003700">
    <property type="term" value="F:DNA-binding transcription factor activity"/>
    <property type="evidence" value="ECO:0007669"/>
    <property type="project" value="UniProtKB-UniRule"/>
</dbReference>
<dbReference type="RefSeq" id="WP_213164551.1">
    <property type="nucleotide sequence ID" value="NZ_CP058214.1"/>
</dbReference>
<evidence type="ECO:0000256" key="6">
    <source>
        <dbReference type="ARBA" id="ARBA00022723"/>
    </source>
</evidence>
<evidence type="ECO:0000256" key="10">
    <source>
        <dbReference type="ARBA" id="ARBA00023163"/>
    </source>
</evidence>